<feature type="compositionally biased region" description="Basic residues" evidence="1">
    <location>
        <begin position="235"/>
        <end position="248"/>
    </location>
</feature>
<sequence>MAYGPLAQCAFMSGPSQFRKKGPPSDLKKMYKESLPPYKPPDRCEVPPPGAFMLYCMDLEELKADPSALSRTLPLDEMAHVLLGSSQEVDGLVYDGHKSVKPEHACMYYMKSKWWLKAVNGTVTIESMTLHPNLKDADGKEPKRFTSSNTKKLDTFSAMDPKKKLTREMCVIRLGDSDRRFWVGGPLPLGDDETEEGGSGGGGAPAVVESGRGDRKKDKKDRDRKDDRKDDRDRKRSRTRSRSPKRRR</sequence>
<dbReference type="AlphaFoldDB" id="A0A813GJ01"/>
<evidence type="ECO:0000313" key="4">
    <source>
        <dbReference type="Proteomes" id="UP000654075"/>
    </source>
</evidence>
<dbReference type="OrthoDB" id="406689at2759"/>
<gene>
    <name evidence="2" type="ORF">PGLA1383_LOCUS43125</name>
    <name evidence="3" type="ORF">PGLA2088_LOCUS13568</name>
</gene>
<comment type="caution">
    <text evidence="2">The sequence shown here is derived from an EMBL/GenBank/DDBJ whole genome shotgun (WGS) entry which is preliminary data.</text>
</comment>
<evidence type="ECO:0000256" key="1">
    <source>
        <dbReference type="SAM" id="MobiDB-lite"/>
    </source>
</evidence>
<dbReference type="EMBL" id="CAJNNW010016257">
    <property type="protein sequence ID" value="CAE8658791.1"/>
    <property type="molecule type" value="Genomic_DNA"/>
</dbReference>
<keyword evidence="4" id="KW-1185">Reference proteome</keyword>
<name>A0A813GJ01_POLGL</name>
<proteinExistence type="predicted"/>
<feature type="compositionally biased region" description="Basic and acidic residues" evidence="1">
    <location>
        <begin position="211"/>
        <end position="234"/>
    </location>
</feature>
<dbReference type="EMBL" id="CAJNNV010028924">
    <property type="protein sequence ID" value="CAE8626168.1"/>
    <property type="molecule type" value="Genomic_DNA"/>
</dbReference>
<organism evidence="2 4">
    <name type="scientific">Polarella glacialis</name>
    <name type="common">Dinoflagellate</name>
    <dbReference type="NCBI Taxonomy" id="89957"/>
    <lineage>
        <taxon>Eukaryota</taxon>
        <taxon>Sar</taxon>
        <taxon>Alveolata</taxon>
        <taxon>Dinophyceae</taxon>
        <taxon>Suessiales</taxon>
        <taxon>Suessiaceae</taxon>
        <taxon>Polarella</taxon>
    </lineage>
</organism>
<reference evidence="2" key="1">
    <citation type="submission" date="2021-02" db="EMBL/GenBank/DDBJ databases">
        <authorList>
            <person name="Dougan E. K."/>
            <person name="Rhodes N."/>
            <person name="Thang M."/>
            <person name="Chan C."/>
        </authorList>
    </citation>
    <scope>NUCLEOTIDE SEQUENCE</scope>
</reference>
<evidence type="ECO:0000313" key="2">
    <source>
        <dbReference type="EMBL" id="CAE8626168.1"/>
    </source>
</evidence>
<feature type="region of interest" description="Disordered" evidence="1">
    <location>
        <begin position="183"/>
        <end position="248"/>
    </location>
</feature>
<evidence type="ECO:0000313" key="3">
    <source>
        <dbReference type="EMBL" id="CAE8658791.1"/>
    </source>
</evidence>
<dbReference type="Proteomes" id="UP000626109">
    <property type="component" value="Unassembled WGS sequence"/>
</dbReference>
<accession>A0A813GJ01</accession>
<protein>
    <submittedName>
        <fullName evidence="2">Uncharacterized protein</fullName>
    </submittedName>
</protein>
<dbReference type="Proteomes" id="UP000654075">
    <property type="component" value="Unassembled WGS sequence"/>
</dbReference>